<proteinExistence type="predicted"/>
<evidence type="ECO:0000313" key="1">
    <source>
        <dbReference type="EMBL" id="KAE8238001.1"/>
    </source>
</evidence>
<protein>
    <submittedName>
        <fullName evidence="1">Uncharacterized protein</fullName>
    </submittedName>
</protein>
<dbReference type="InterPro" id="IPR043128">
    <property type="entry name" value="Rev_trsase/Diguanyl_cyclase"/>
</dbReference>
<dbReference type="PANTHER" id="PTHR33050:SF7">
    <property type="entry name" value="RIBONUCLEASE H"/>
    <property type="match status" value="1"/>
</dbReference>
<evidence type="ECO:0000313" key="2">
    <source>
        <dbReference type="Proteomes" id="UP000077521"/>
    </source>
</evidence>
<organism evidence="1 2">
    <name type="scientific">Tilletia indica</name>
    <dbReference type="NCBI Taxonomy" id="43049"/>
    <lineage>
        <taxon>Eukaryota</taxon>
        <taxon>Fungi</taxon>
        <taxon>Dikarya</taxon>
        <taxon>Basidiomycota</taxon>
        <taxon>Ustilaginomycotina</taxon>
        <taxon>Exobasidiomycetes</taxon>
        <taxon>Tilletiales</taxon>
        <taxon>Tilletiaceae</taxon>
        <taxon>Tilletia</taxon>
    </lineage>
</organism>
<dbReference type="PANTHER" id="PTHR33050">
    <property type="entry name" value="REVERSE TRANSCRIPTASE DOMAIN-CONTAINING PROTEIN"/>
    <property type="match status" value="1"/>
</dbReference>
<accession>A0A8T8SES8</accession>
<reference evidence="1" key="1">
    <citation type="submission" date="2016-04" db="EMBL/GenBank/DDBJ databases">
        <authorList>
            <person name="Nguyen H.D."/>
            <person name="Samba Siva P."/>
            <person name="Cullis J."/>
            <person name="Levesque C.A."/>
            <person name="Hambleton S."/>
        </authorList>
    </citation>
    <scope>NUCLEOTIDE SEQUENCE</scope>
    <source>
        <strain evidence="1">DAOMC 236416</strain>
    </source>
</reference>
<reference evidence="1" key="2">
    <citation type="journal article" date="2019" name="IMA Fungus">
        <title>Genome sequencing and comparison of five Tilletia species to identify candidate genes for the detection of regulated species infecting wheat.</title>
        <authorList>
            <person name="Nguyen H.D.T."/>
            <person name="Sultana T."/>
            <person name="Kesanakurti P."/>
            <person name="Hambleton S."/>
        </authorList>
    </citation>
    <scope>NUCLEOTIDE SEQUENCE</scope>
    <source>
        <strain evidence="1">DAOMC 236416</strain>
    </source>
</reference>
<name>A0A8T8SES8_9BASI</name>
<sequence>MGYDLQDAYQQLANAPSQRRRLAFSVEDQIFVWLRGMFGVSTMAAIFGQLCDLTCAWLEHQWPSVLARHFADDHLIADTSQHQALTEQHVLSEVELLPLWMDHTPNQAIWLVAAVELLGFRWDLDALRVELTPHKRDKYLAKISHLLRQAPAGQAAFVYDYKEISSLIGSLVHTCAIFTARRSRLNALYAHRNRLHPKWRGHGLHLPRDVRRELKDWAHFLQTSDLSASFDLPVHTSSHIVYSDASNEGCGVVVDGQARFWPLAKQAHEAEVDIGVMEMWALHLALQTVVALGSRDSVVSFHVDNLGVVFAARKGRSRSKLTNHCLSDLALRAMAANIVMSIVYVASADNLADAPSRGDVSAFAPLKVNLAEPWVDILGSATPNED</sequence>
<gene>
    <name evidence="1" type="ORF">A4X13_0g8557</name>
</gene>
<dbReference type="InterPro" id="IPR052055">
    <property type="entry name" value="Hepadnavirus_pol/RT"/>
</dbReference>
<dbReference type="EMBL" id="LWDF02001558">
    <property type="protein sequence ID" value="KAE8238001.1"/>
    <property type="molecule type" value="Genomic_DNA"/>
</dbReference>
<comment type="caution">
    <text evidence="1">The sequence shown here is derived from an EMBL/GenBank/DDBJ whole genome shotgun (WGS) entry which is preliminary data.</text>
</comment>
<dbReference type="SUPFAM" id="SSF56672">
    <property type="entry name" value="DNA/RNA polymerases"/>
    <property type="match status" value="1"/>
</dbReference>
<dbReference type="InterPro" id="IPR043502">
    <property type="entry name" value="DNA/RNA_pol_sf"/>
</dbReference>
<dbReference type="AlphaFoldDB" id="A0A8T8SES8"/>
<dbReference type="Gene3D" id="3.30.70.270">
    <property type="match status" value="1"/>
</dbReference>
<keyword evidence="2" id="KW-1185">Reference proteome</keyword>
<dbReference type="Proteomes" id="UP000077521">
    <property type="component" value="Unassembled WGS sequence"/>
</dbReference>
<dbReference type="Gene3D" id="3.10.10.10">
    <property type="entry name" value="HIV Type 1 Reverse Transcriptase, subunit A, domain 1"/>
    <property type="match status" value="1"/>
</dbReference>